<proteinExistence type="predicted"/>
<reference evidence="1" key="1">
    <citation type="submission" date="2014-11" db="EMBL/GenBank/DDBJ databases">
        <authorList>
            <person name="Amaro Gonzalez C."/>
        </authorList>
    </citation>
    <scope>NUCLEOTIDE SEQUENCE</scope>
</reference>
<name>A0A0E9S1W2_ANGAN</name>
<organism evidence="1">
    <name type="scientific">Anguilla anguilla</name>
    <name type="common">European freshwater eel</name>
    <name type="synonym">Muraena anguilla</name>
    <dbReference type="NCBI Taxonomy" id="7936"/>
    <lineage>
        <taxon>Eukaryota</taxon>
        <taxon>Metazoa</taxon>
        <taxon>Chordata</taxon>
        <taxon>Craniata</taxon>
        <taxon>Vertebrata</taxon>
        <taxon>Euteleostomi</taxon>
        <taxon>Actinopterygii</taxon>
        <taxon>Neopterygii</taxon>
        <taxon>Teleostei</taxon>
        <taxon>Anguilliformes</taxon>
        <taxon>Anguillidae</taxon>
        <taxon>Anguilla</taxon>
    </lineage>
</organism>
<dbReference type="EMBL" id="GBXM01073375">
    <property type="protein sequence ID" value="JAH35202.1"/>
    <property type="molecule type" value="Transcribed_RNA"/>
</dbReference>
<sequence length="11" mass="1257">MGNKLLPAFYC</sequence>
<evidence type="ECO:0000313" key="1">
    <source>
        <dbReference type="EMBL" id="JAH35202.1"/>
    </source>
</evidence>
<accession>A0A0E9S1W2</accession>
<protein>
    <submittedName>
        <fullName evidence="1">Uncharacterized protein</fullName>
    </submittedName>
</protein>
<reference evidence="1" key="2">
    <citation type="journal article" date="2015" name="Fish Shellfish Immunol.">
        <title>Early steps in the European eel (Anguilla anguilla)-Vibrio vulnificus interaction in the gills: Role of the RtxA13 toxin.</title>
        <authorList>
            <person name="Callol A."/>
            <person name="Pajuelo D."/>
            <person name="Ebbesson L."/>
            <person name="Teles M."/>
            <person name="MacKenzie S."/>
            <person name="Amaro C."/>
        </authorList>
    </citation>
    <scope>NUCLEOTIDE SEQUENCE</scope>
</reference>